<organism evidence="3 4">
    <name type="scientific">Candidatus Bilophila faecipullorum</name>
    <dbReference type="NCBI Taxonomy" id="2838482"/>
    <lineage>
        <taxon>Bacteria</taxon>
        <taxon>Pseudomonadati</taxon>
        <taxon>Thermodesulfobacteriota</taxon>
        <taxon>Desulfovibrionia</taxon>
        <taxon>Desulfovibrionales</taxon>
        <taxon>Desulfovibrionaceae</taxon>
        <taxon>Bilophila</taxon>
    </lineage>
</organism>
<comment type="caution">
    <text evidence="3">The sequence shown here is derived from an EMBL/GenBank/DDBJ whole genome shotgun (WGS) entry which is preliminary data.</text>
</comment>
<dbReference type="Proteomes" id="UP000824264">
    <property type="component" value="Unassembled WGS sequence"/>
</dbReference>
<gene>
    <name evidence="3" type="ORF">H9874_12135</name>
</gene>
<evidence type="ECO:0000259" key="2">
    <source>
        <dbReference type="Pfam" id="PF13511"/>
    </source>
</evidence>
<name>A0A9D1U9U7_9BACT</name>
<dbReference type="InterPro" id="IPR025392">
    <property type="entry name" value="DUF4124"/>
</dbReference>
<sequence length="194" mass="20774">MKKRRRFPFVWLVLLAGAVALEMVVVEGALRGDAPLSRVADGLRRTLAETGAPANAAPQDVYIWKDSSGVTHIGEKPPASAPGNMRELRLSPQPPATPPASSPAAPSALPPSSEGMLDTPAPSAPSEADAPPAASGQGEATRAAGERERLLREREALEKQFYRARIKGDGYAQIRFRHLLETNRQALEKLGPQE</sequence>
<feature type="compositionally biased region" description="Low complexity" evidence="1">
    <location>
        <begin position="120"/>
        <end position="135"/>
    </location>
</feature>
<feature type="compositionally biased region" description="Pro residues" evidence="1">
    <location>
        <begin position="92"/>
        <end position="101"/>
    </location>
</feature>
<reference evidence="3" key="2">
    <citation type="submission" date="2021-04" db="EMBL/GenBank/DDBJ databases">
        <authorList>
            <person name="Gilroy R."/>
        </authorList>
    </citation>
    <scope>NUCLEOTIDE SEQUENCE</scope>
    <source>
        <strain evidence="3">ChiSxjej5B17-1746</strain>
    </source>
</reference>
<dbReference type="EMBL" id="DXGI01000455">
    <property type="protein sequence ID" value="HIW79872.1"/>
    <property type="molecule type" value="Genomic_DNA"/>
</dbReference>
<feature type="compositionally biased region" description="Low complexity" evidence="1">
    <location>
        <begin position="102"/>
        <end position="113"/>
    </location>
</feature>
<feature type="region of interest" description="Disordered" evidence="1">
    <location>
        <begin position="73"/>
        <end position="151"/>
    </location>
</feature>
<proteinExistence type="predicted"/>
<evidence type="ECO:0000313" key="4">
    <source>
        <dbReference type="Proteomes" id="UP000824264"/>
    </source>
</evidence>
<evidence type="ECO:0000256" key="1">
    <source>
        <dbReference type="SAM" id="MobiDB-lite"/>
    </source>
</evidence>
<protein>
    <submittedName>
        <fullName evidence="3">DUF4124 domain-containing protein</fullName>
    </submittedName>
</protein>
<reference evidence="3" key="1">
    <citation type="journal article" date="2021" name="PeerJ">
        <title>Extensive microbial diversity within the chicken gut microbiome revealed by metagenomics and culture.</title>
        <authorList>
            <person name="Gilroy R."/>
            <person name="Ravi A."/>
            <person name="Getino M."/>
            <person name="Pursley I."/>
            <person name="Horton D.L."/>
            <person name="Alikhan N.F."/>
            <person name="Baker D."/>
            <person name="Gharbi K."/>
            <person name="Hall N."/>
            <person name="Watson M."/>
            <person name="Adriaenssens E.M."/>
            <person name="Foster-Nyarko E."/>
            <person name="Jarju S."/>
            <person name="Secka A."/>
            <person name="Antonio M."/>
            <person name="Oren A."/>
            <person name="Chaudhuri R.R."/>
            <person name="La Ragione R."/>
            <person name="Hildebrand F."/>
            <person name="Pallen M.J."/>
        </authorList>
    </citation>
    <scope>NUCLEOTIDE SEQUENCE</scope>
    <source>
        <strain evidence="3">ChiSxjej5B17-1746</strain>
    </source>
</reference>
<feature type="domain" description="DUF4124" evidence="2">
    <location>
        <begin position="53"/>
        <end position="104"/>
    </location>
</feature>
<dbReference type="AlphaFoldDB" id="A0A9D1U9U7"/>
<dbReference type="Pfam" id="PF13511">
    <property type="entry name" value="DUF4124"/>
    <property type="match status" value="1"/>
</dbReference>
<accession>A0A9D1U9U7</accession>
<evidence type="ECO:0000313" key="3">
    <source>
        <dbReference type="EMBL" id="HIW79872.1"/>
    </source>
</evidence>